<dbReference type="OrthoDB" id="9789109at2"/>
<dbReference type="Proteomes" id="UP000199532">
    <property type="component" value="Unassembled WGS sequence"/>
</dbReference>
<dbReference type="PANTHER" id="PTHR39337">
    <property type="entry name" value="BLR5642 PROTEIN"/>
    <property type="match status" value="1"/>
</dbReference>
<dbReference type="STRING" id="408657.SAMN04487995_6175"/>
<proteinExistence type="predicted"/>
<accession>A0A1H7BFI7</accession>
<evidence type="ECO:0008006" key="3">
    <source>
        <dbReference type="Google" id="ProtNLM"/>
    </source>
</evidence>
<dbReference type="InterPro" id="IPR007438">
    <property type="entry name" value="DUF488"/>
</dbReference>
<evidence type="ECO:0000313" key="1">
    <source>
        <dbReference type="EMBL" id="SEJ73322.1"/>
    </source>
</evidence>
<name>A0A1H7BFI7_9BACT</name>
<organism evidence="1 2">
    <name type="scientific">Dyadobacter koreensis</name>
    <dbReference type="NCBI Taxonomy" id="408657"/>
    <lineage>
        <taxon>Bacteria</taxon>
        <taxon>Pseudomonadati</taxon>
        <taxon>Bacteroidota</taxon>
        <taxon>Cytophagia</taxon>
        <taxon>Cytophagales</taxon>
        <taxon>Spirosomataceae</taxon>
        <taxon>Dyadobacter</taxon>
    </lineage>
</organism>
<dbReference type="PANTHER" id="PTHR39337:SF1">
    <property type="entry name" value="BLR5642 PROTEIN"/>
    <property type="match status" value="1"/>
</dbReference>
<dbReference type="AlphaFoldDB" id="A0A1H7BFI7"/>
<dbReference type="RefSeq" id="WP_090342524.1">
    <property type="nucleotide sequence ID" value="NZ_FNXY01000014.1"/>
</dbReference>
<dbReference type="Pfam" id="PF04343">
    <property type="entry name" value="DUF488"/>
    <property type="match status" value="1"/>
</dbReference>
<evidence type="ECO:0000313" key="2">
    <source>
        <dbReference type="Proteomes" id="UP000199532"/>
    </source>
</evidence>
<dbReference type="EMBL" id="FNXY01000014">
    <property type="protein sequence ID" value="SEJ73322.1"/>
    <property type="molecule type" value="Genomic_DNA"/>
</dbReference>
<keyword evidence="2" id="KW-1185">Reference proteome</keyword>
<gene>
    <name evidence="1" type="ORF">SAMN04487995_6175</name>
</gene>
<protein>
    <recommendedName>
        <fullName evidence="3">DUF488 domain-containing protein</fullName>
    </recommendedName>
</protein>
<sequence length="209" mass="23942">MNTRTLFTIGHSSHPPEYFLELLKHYQITCLIDVRSVAASAYNPQFNKEPLAAFLKNNGINYQHFPREFGARHTDPELLDPEGKVEFEKVRNSTLFKDGIQKLIQGLEKGFTISLMCSEAEPLECHRFSMISLALAQHGFEINHILKDKTFASNAQLEKAILKKFYKKLPVPTVFDPDVTIQDQINAAYRLKNQEIAFSPYTHNSEENL</sequence>
<reference evidence="1 2" key="1">
    <citation type="submission" date="2016-10" db="EMBL/GenBank/DDBJ databases">
        <authorList>
            <person name="de Groot N.N."/>
        </authorList>
    </citation>
    <scope>NUCLEOTIDE SEQUENCE [LARGE SCALE GENOMIC DNA]</scope>
    <source>
        <strain evidence="1 2">DSM 19938</strain>
    </source>
</reference>